<evidence type="ECO:0000313" key="8">
    <source>
        <dbReference type="Proteomes" id="UP000035159"/>
    </source>
</evidence>
<dbReference type="GO" id="GO:0046872">
    <property type="term" value="F:metal ion binding"/>
    <property type="evidence" value="ECO:0007669"/>
    <property type="project" value="UniProtKB-KW"/>
</dbReference>
<dbReference type="Pfam" id="PF02583">
    <property type="entry name" value="Trns_repr_metal"/>
    <property type="match status" value="1"/>
</dbReference>
<dbReference type="Gene3D" id="1.20.58.1000">
    <property type="entry name" value="Metal-sensitive repressor, helix protomer"/>
    <property type="match status" value="1"/>
</dbReference>
<dbReference type="RefSeq" id="WP_047754457.1">
    <property type="nucleotide sequence ID" value="NZ_CAJUHA010000008.1"/>
</dbReference>
<dbReference type="GO" id="GO:0045892">
    <property type="term" value="P:negative regulation of DNA-templated transcription"/>
    <property type="evidence" value="ECO:0007669"/>
    <property type="project" value="UniProtKB-ARBA"/>
</dbReference>
<dbReference type="InterPro" id="IPR003735">
    <property type="entry name" value="Metal_Tscrpt_repr"/>
</dbReference>
<keyword evidence="4" id="KW-0479">Metal-binding</keyword>
<comment type="subunit">
    <text evidence="2">Homodimer.</text>
</comment>
<dbReference type="PANTHER" id="PTHR33677:SF4">
    <property type="entry name" value="COPPER-SENSING TRANSCRIPTIONAL REPRESSOR CSOR"/>
    <property type="match status" value="1"/>
</dbReference>
<dbReference type="OrthoDB" id="9811244at2"/>
<gene>
    <name evidence="7" type="ORF">IX53_05260</name>
</gene>
<reference evidence="7 8" key="1">
    <citation type="submission" date="2015-04" db="EMBL/GenBank/DDBJ databases">
        <title>Complete Genome Sequence of Kosmotoga pacifica SLHLJ1.</title>
        <authorList>
            <person name="Jiang L.J."/>
            <person name="Shao Z.Z."/>
            <person name="Jebbar M."/>
        </authorList>
    </citation>
    <scope>NUCLEOTIDE SEQUENCE [LARGE SCALE GENOMIC DNA]</scope>
    <source>
        <strain evidence="7 8">SLHLJ1</strain>
    </source>
</reference>
<sequence>MKEKHVHDIKHHRALKVLKTARGQIDGIMKMIEDGRYCIDISTQLLAVISLLKKANTEVINTHIETCIREAIETGNVDEKIEELEQLMKYIEKTL</sequence>
<proteinExistence type="predicted"/>
<protein>
    <recommendedName>
        <fullName evidence="5">Copper-sensing transcriptional repressor CsoR</fullName>
    </recommendedName>
    <alternativeName>
        <fullName evidence="6">Copper-sensitive operon repressor</fullName>
    </alternativeName>
</protein>
<dbReference type="PATRIC" id="fig|1330330.3.peg.1055"/>
<evidence type="ECO:0000256" key="2">
    <source>
        <dbReference type="ARBA" id="ARBA00011738"/>
    </source>
</evidence>
<dbReference type="CDD" id="cd10159">
    <property type="entry name" value="CsoR-like_DUF156_2"/>
    <property type="match status" value="1"/>
</dbReference>
<comment type="subcellular location">
    <subcellularLocation>
        <location evidence="1">Cytoplasm</location>
    </subcellularLocation>
</comment>
<name>A0A0G2ZER1_9BACT</name>
<dbReference type="PANTHER" id="PTHR33677">
    <property type="entry name" value="TRANSCRIPTIONAL REPRESSOR FRMR-RELATED"/>
    <property type="match status" value="1"/>
</dbReference>
<dbReference type="Proteomes" id="UP000035159">
    <property type="component" value="Chromosome"/>
</dbReference>
<dbReference type="EMBL" id="CP011232">
    <property type="protein sequence ID" value="AKI97323.1"/>
    <property type="molecule type" value="Genomic_DNA"/>
</dbReference>
<dbReference type="AlphaFoldDB" id="A0A0G2ZER1"/>
<evidence type="ECO:0000256" key="3">
    <source>
        <dbReference type="ARBA" id="ARBA00022490"/>
    </source>
</evidence>
<dbReference type="GO" id="GO:0005737">
    <property type="term" value="C:cytoplasm"/>
    <property type="evidence" value="ECO:0007669"/>
    <property type="project" value="UniProtKB-SubCell"/>
</dbReference>
<accession>A0A0G2ZER1</accession>
<keyword evidence="8" id="KW-1185">Reference proteome</keyword>
<evidence type="ECO:0000313" key="7">
    <source>
        <dbReference type="EMBL" id="AKI97323.1"/>
    </source>
</evidence>
<dbReference type="STRING" id="1330330.IX53_05260"/>
<dbReference type="InterPro" id="IPR038390">
    <property type="entry name" value="Metal_Tscrpt_repr_sf"/>
</dbReference>
<evidence type="ECO:0000256" key="1">
    <source>
        <dbReference type="ARBA" id="ARBA00004496"/>
    </source>
</evidence>
<keyword evidence="3" id="KW-0963">Cytoplasm</keyword>
<organism evidence="7 8">
    <name type="scientific">Kosmotoga pacifica</name>
    <dbReference type="NCBI Taxonomy" id="1330330"/>
    <lineage>
        <taxon>Bacteria</taxon>
        <taxon>Thermotogati</taxon>
        <taxon>Thermotogota</taxon>
        <taxon>Thermotogae</taxon>
        <taxon>Kosmotogales</taxon>
        <taxon>Kosmotogaceae</taxon>
        <taxon>Kosmotoga</taxon>
    </lineage>
</organism>
<dbReference type="GO" id="GO:0003677">
    <property type="term" value="F:DNA binding"/>
    <property type="evidence" value="ECO:0007669"/>
    <property type="project" value="InterPro"/>
</dbReference>
<evidence type="ECO:0000256" key="6">
    <source>
        <dbReference type="ARBA" id="ARBA00041544"/>
    </source>
</evidence>
<evidence type="ECO:0000256" key="4">
    <source>
        <dbReference type="ARBA" id="ARBA00022723"/>
    </source>
</evidence>
<dbReference type="KEGG" id="kpf:IX53_05260"/>
<evidence type="ECO:0000256" key="5">
    <source>
        <dbReference type="ARBA" id="ARBA00039938"/>
    </source>
</evidence>